<sequence length="346" mass="38684">MVPVLRFIHIQCKHSAKYCGWAKCSYGKDAKSLDWQCNKNDTQYTDCQGRSPLMSYLSGCLPGHLHHQLNSVGCNFVCSTCPTSQRGMPCLTPLGFRAFSCSKRKGKDICEVLEDICGDGGVLTKLSSSLTCLLGLPPRCFPDIFAFYYQLTRMWNEMPKTPNGLDDKCMQKPICLEIINTVGCNYDTAKTFLDSCRNLYDSPSHFMHEITAGYDLGYLVGCNKQSCGNVTRPLNSSAYSVFASTYAERYLSWLVYICPQLVSFLTQLKESFGDLYCYDSLCSPCLNRDGCTKGKHVTSPCGCKSIVHCRGVSSVLYRYGLTYADVADRSQIRCHDFCTALDNMLK</sequence>
<name>A0A061DCQ0_BABBI</name>
<dbReference type="RefSeq" id="XP_012767891.1">
    <property type="nucleotide sequence ID" value="XM_012912437.1"/>
</dbReference>
<evidence type="ECO:0000313" key="1">
    <source>
        <dbReference type="EMBL" id="CDR95705.1"/>
    </source>
</evidence>
<dbReference type="Proteomes" id="UP000033188">
    <property type="component" value="Chromosome 2"/>
</dbReference>
<gene>
    <name evidence="1" type="ORF">BBBOND_0208590</name>
</gene>
<dbReference type="AlphaFoldDB" id="A0A061DCQ0"/>
<dbReference type="OrthoDB" id="366723at2759"/>
<dbReference type="GeneID" id="24564246"/>
<organism evidence="1 2">
    <name type="scientific">Babesia bigemina</name>
    <dbReference type="NCBI Taxonomy" id="5866"/>
    <lineage>
        <taxon>Eukaryota</taxon>
        <taxon>Sar</taxon>
        <taxon>Alveolata</taxon>
        <taxon>Apicomplexa</taxon>
        <taxon>Aconoidasida</taxon>
        <taxon>Piroplasmida</taxon>
        <taxon>Babesiidae</taxon>
        <taxon>Babesia</taxon>
    </lineage>
</organism>
<proteinExistence type="predicted"/>
<evidence type="ECO:0000313" key="2">
    <source>
        <dbReference type="Proteomes" id="UP000033188"/>
    </source>
</evidence>
<reference evidence="2" key="1">
    <citation type="submission" date="2014-06" db="EMBL/GenBank/DDBJ databases">
        <authorList>
            <person name="Aslett M."/>
            <person name="De Silva N."/>
        </authorList>
    </citation>
    <scope>NUCLEOTIDE SEQUENCE [LARGE SCALE GENOMIC DNA]</scope>
    <source>
        <strain evidence="2">Bond</strain>
    </source>
</reference>
<keyword evidence="2" id="KW-1185">Reference proteome</keyword>
<dbReference type="EMBL" id="LK391708">
    <property type="protein sequence ID" value="CDR95705.1"/>
    <property type="molecule type" value="Genomic_DNA"/>
</dbReference>
<dbReference type="KEGG" id="bbig:BBBOND_0208590"/>
<dbReference type="VEuPathDB" id="PiroplasmaDB:BBBOND_0208590"/>
<protein>
    <submittedName>
        <fullName evidence="1">Uncharacterized protein</fullName>
    </submittedName>
</protein>
<accession>A0A061DCQ0</accession>